<dbReference type="GO" id="GO:0042500">
    <property type="term" value="F:aspartic endopeptidase activity, intramembrane cleaving"/>
    <property type="evidence" value="ECO:0007669"/>
    <property type="project" value="InterPro"/>
</dbReference>
<dbReference type="GO" id="GO:0034205">
    <property type="term" value="P:amyloid-beta formation"/>
    <property type="evidence" value="ECO:0007669"/>
    <property type="project" value="TreeGrafter"/>
</dbReference>
<accession>A0AAD5R4R8</accession>
<feature type="transmembrane region" description="Helical" evidence="2">
    <location>
        <begin position="21"/>
        <end position="39"/>
    </location>
</feature>
<dbReference type="InterPro" id="IPR001108">
    <property type="entry name" value="Peptidase_A22A"/>
</dbReference>
<evidence type="ECO:0000313" key="3">
    <source>
        <dbReference type="EMBL" id="KAJ1369029.1"/>
    </source>
</evidence>
<feature type="transmembrane region" description="Helical" evidence="2">
    <location>
        <begin position="134"/>
        <end position="152"/>
    </location>
</feature>
<protein>
    <recommendedName>
        <fullName evidence="5">Presenilin</fullName>
    </recommendedName>
</protein>
<dbReference type="Pfam" id="PF01080">
    <property type="entry name" value="Presenilin"/>
    <property type="match status" value="1"/>
</dbReference>
<dbReference type="PANTHER" id="PTHR10202">
    <property type="entry name" value="PRESENILIN"/>
    <property type="match status" value="1"/>
</dbReference>
<feature type="compositionally biased region" description="Low complexity" evidence="1">
    <location>
        <begin position="384"/>
        <end position="406"/>
    </location>
</feature>
<organism evidence="3 4">
    <name type="scientific">Parelaphostrongylus tenuis</name>
    <name type="common">Meningeal worm</name>
    <dbReference type="NCBI Taxonomy" id="148309"/>
    <lineage>
        <taxon>Eukaryota</taxon>
        <taxon>Metazoa</taxon>
        <taxon>Ecdysozoa</taxon>
        <taxon>Nematoda</taxon>
        <taxon>Chromadorea</taxon>
        <taxon>Rhabditida</taxon>
        <taxon>Rhabditina</taxon>
        <taxon>Rhabditomorpha</taxon>
        <taxon>Strongyloidea</taxon>
        <taxon>Metastrongylidae</taxon>
        <taxon>Parelaphostrongylus</taxon>
    </lineage>
</organism>
<feature type="transmembrane region" description="Helical" evidence="2">
    <location>
        <begin position="183"/>
        <end position="203"/>
    </location>
</feature>
<feature type="region of interest" description="Disordered" evidence="1">
    <location>
        <begin position="384"/>
        <end position="421"/>
    </location>
</feature>
<feature type="compositionally biased region" description="Low complexity" evidence="1">
    <location>
        <begin position="255"/>
        <end position="274"/>
    </location>
</feature>
<sequence>MCANPRDLPQSHLVEDIVSRLLRPVMLNMAMTLIAWIYVYQMKTEDRLSVMYPMSGNSTTGNQYKDGIHDDRSGHGIVFSDVACPLRLPPSGTTLAAHVMPDGFILLIWRIFLVGRCDLLKSQEISEEKIIYEYLPGLVTAYGGLGCIAFFYREAPLLLHQFYVLSNCSLVSLFYLRSFPGYTTWFALWSVAVWDIFAVLSPIGPLRKVREKAGDYSQHVLRFVVFTADTKSIPNADEEEKSSEEGSPESETEAEATSQQQNEAVTTSSFTSTYEESENGIVQGVEQPLLTRRVRQAAGAPPLEMVDNIPEKKDRVRNNKMKAQRIIERNKKSDISSEDDVAAEMEMNANDDDLNSSGVESSFDDTEALRLDLQNNVVESLSCSSSSSSSLSSSSSENNSSSDSSDQTTTEEEDGNVQNTPVTAADALNEANSLRLGMGDFVFYSVLIGQAATTGNVGATIAAALGVVYGLLITLTYFSNGELLH</sequence>
<feature type="transmembrane region" description="Helical" evidence="2">
    <location>
        <begin position="457"/>
        <end position="478"/>
    </location>
</feature>
<dbReference type="GO" id="GO:0070765">
    <property type="term" value="C:gamma-secretase complex"/>
    <property type="evidence" value="ECO:0007669"/>
    <property type="project" value="TreeGrafter"/>
</dbReference>
<keyword evidence="2" id="KW-0812">Transmembrane</keyword>
<evidence type="ECO:0000256" key="1">
    <source>
        <dbReference type="SAM" id="MobiDB-lite"/>
    </source>
</evidence>
<keyword evidence="2" id="KW-1133">Transmembrane helix</keyword>
<dbReference type="GO" id="GO:0007219">
    <property type="term" value="P:Notch signaling pathway"/>
    <property type="evidence" value="ECO:0007669"/>
    <property type="project" value="TreeGrafter"/>
</dbReference>
<evidence type="ECO:0008006" key="5">
    <source>
        <dbReference type="Google" id="ProtNLM"/>
    </source>
</evidence>
<feature type="transmembrane region" description="Helical" evidence="2">
    <location>
        <begin position="95"/>
        <end position="113"/>
    </location>
</feature>
<proteinExistence type="predicted"/>
<evidence type="ECO:0000256" key="2">
    <source>
        <dbReference type="SAM" id="Phobius"/>
    </source>
</evidence>
<name>A0AAD5R4R8_PARTN</name>
<keyword evidence="4" id="KW-1185">Reference proteome</keyword>
<dbReference type="AlphaFoldDB" id="A0AAD5R4R8"/>
<dbReference type="GO" id="GO:0006509">
    <property type="term" value="P:membrane protein ectodomain proteolysis"/>
    <property type="evidence" value="ECO:0007669"/>
    <property type="project" value="TreeGrafter"/>
</dbReference>
<keyword evidence="2" id="KW-0472">Membrane</keyword>
<gene>
    <name evidence="3" type="ORF">KIN20_030408</name>
</gene>
<feature type="compositionally biased region" description="Acidic residues" evidence="1">
    <location>
        <begin position="236"/>
        <end position="254"/>
    </location>
</feature>
<dbReference type="GO" id="GO:0016485">
    <property type="term" value="P:protein processing"/>
    <property type="evidence" value="ECO:0007669"/>
    <property type="project" value="InterPro"/>
</dbReference>
<comment type="caution">
    <text evidence="3">The sequence shown here is derived from an EMBL/GenBank/DDBJ whole genome shotgun (WGS) entry which is preliminary data.</text>
</comment>
<dbReference type="Gene3D" id="1.10.472.100">
    <property type="entry name" value="Presenilin"/>
    <property type="match status" value="1"/>
</dbReference>
<dbReference type="Proteomes" id="UP001196413">
    <property type="component" value="Unassembled WGS sequence"/>
</dbReference>
<reference evidence="3" key="1">
    <citation type="submission" date="2021-06" db="EMBL/GenBank/DDBJ databases">
        <title>Parelaphostrongylus tenuis whole genome reference sequence.</title>
        <authorList>
            <person name="Garwood T.J."/>
            <person name="Larsen P.A."/>
            <person name="Fountain-Jones N.M."/>
            <person name="Garbe J.R."/>
            <person name="Macchietto M.G."/>
            <person name="Kania S.A."/>
            <person name="Gerhold R.W."/>
            <person name="Richards J.E."/>
            <person name="Wolf T.M."/>
        </authorList>
    </citation>
    <scope>NUCLEOTIDE SEQUENCE</scope>
    <source>
        <strain evidence="3">MNPRO001-30</strain>
        <tissue evidence="3">Meninges</tissue>
    </source>
</reference>
<feature type="region of interest" description="Disordered" evidence="1">
    <location>
        <begin position="234"/>
        <end position="285"/>
    </location>
</feature>
<dbReference type="PANTHER" id="PTHR10202:SF25">
    <property type="entry name" value="PRESENILIN SPE-4"/>
    <property type="match status" value="1"/>
</dbReference>
<evidence type="ECO:0000313" key="4">
    <source>
        <dbReference type="Proteomes" id="UP001196413"/>
    </source>
</evidence>
<dbReference type="InterPro" id="IPR042524">
    <property type="entry name" value="Presenilin_C"/>
</dbReference>
<dbReference type="GO" id="GO:0055074">
    <property type="term" value="P:calcium ion homeostasis"/>
    <property type="evidence" value="ECO:0007669"/>
    <property type="project" value="TreeGrafter"/>
</dbReference>
<dbReference type="EMBL" id="JAHQIW010006392">
    <property type="protein sequence ID" value="KAJ1369029.1"/>
    <property type="molecule type" value="Genomic_DNA"/>
</dbReference>